<protein>
    <submittedName>
        <fullName evidence="2">Uncharacterized protein</fullName>
    </submittedName>
</protein>
<feature type="region of interest" description="Disordered" evidence="1">
    <location>
        <begin position="40"/>
        <end position="60"/>
    </location>
</feature>
<dbReference type="AlphaFoldDB" id="A0A8D8XPT7"/>
<evidence type="ECO:0000256" key="1">
    <source>
        <dbReference type="SAM" id="MobiDB-lite"/>
    </source>
</evidence>
<dbReference type="EMBL" id="HBUF01342149">
    <property type="protein sequence ID" value="CAG6705002.1"/>
    <property type="molecule type" value="Transcribed_RNA"/>
</dbReference>
<evidence type="ECO:0000313" key="2">
    <source>
        <dbReference type="EMBL" id="CAG6705002.1"/>
    </source>
</evidence>
<name>A0A8D8XPT7_9HEMI</name>
<feature type="region of interest" description="Disordered" evidence="1">
    <location>
        <begin position="112"/>
        <end position="144"/>
    </location>
</feature>
<dbReference type="EMBL" id="HBUF01342151">
    <property type="protein sequence ID" value="CAG6705006.1"/>
    <property type="molecule type" value="Transcribed_RNA"/>
</dbReference>
<accession>A0A8D8XPT7</accession>
<proteinExistence type="predicted"/>
<dbReference type="EMBL" id="HBUF01342152">
    <property type="protein sequence ID" value="CAG6705008.1"/>
    <property type="molecule type" value="Transcribed_RNA"/>
</dbReference>
<dbReference type="EMBL" id="HBUF01342150">
    <property type="protein sequence ID" value="CAG6705004.1"/>
    <property type="molecule type" value="Transcribed_RNA"/>
</dbReference>
<reference evidence="2" key="1">
    <citation type="submission" date="2021-05" db="EMBL/GenBank/DDBJ databases">
        <authorList>
            <person name="Alioto T."/>
            <person name="Alioto T."/>
            <person name="Gomez Garrido J."/>
        </authorList>
    </citation>
    <scope>NUCLEOTIDE SEQUENCE</scope>
</reference>
<organism evidence="2">
    <name type="scientific">Cacopsylla melanoneura</name>
    <dbReference type="NCBI Taxonomy" id="428564"/>
    <lineage>
        <taxon>Eukaryota</taxon>
        <taxon>Metazoa</taxon>
        <taxon>Ecdysozoa</taxon>
        <taxon>Arthropoda</taxon>
        <taxon>Hexapoda</taxon>
        <taxon>Insecta</taxon>
        <taxon>Pterygota</taxon>
        <taxon>Neoptera</taxon>
        <taxon>Paraneoptera</taxon>
        <taxon>Hemiptera</taxon>
        <taxon>Sternorrhyncha</taxon>
        <taxon>Psylloidea</taxon>
        <taxon>Psyllidae</taxon>
        <taxon>Psyllinae</taxon>
        <taxon>Cacopsylla</taxon>
    </lineage>
</organism>
<sequence length="144" mass="15493">MMHNQQAVPMMLKAVMVLQPQKPPVDMMEVNNPVVPKANSNLTMAQSQKRRDSLDNLSGGGGDNTYATIQGGAGDYATLGGSIIPLDNVSSHSQQMYEASLGFQGSTFQVPKSNEILRKAPPLPATPSEGDKDSHQPEFILELL</sequence>